<evidence type="ECO:0000313" key="9">
    <source>
        <dbReference type="Proteomes" id="UP001321749"/>
    </source>
</evidence>
<feature type="transmembrane region" description="Helical" evidence="6">
    <location>
        <begin position="210"/>
        <end position="230"/>
    </location>
</feature>
<keyword evidence="3 6" id="KW-1133">Transmembrane helix</keyword>
<dbReference type="PANTHER" id="PTHR33048">
    <property type="entry name" value="PTH11-LIKE INTEGRAL MEMBRANE PROTEIN (AFU_ORTHOLOGUE AFUA_5G11245)"/>
    <property type="match status" value="1"/>
</dbReference>
<evidence type="ECO:0000256" key="1">
    <source>
        <dbReference type="ARBA" id="ARBA00004141"/>
    </source>
</evidence>
<comment type="caution">
    <text evidence="8">The sequence shown here is derived from an EMBL/GenBank/DDBJ whole genome shotgun (WGS) entry which is preliminary data.</text>
</comment>
<name>A0AAV9HRU1_9PEZI</name>
<dbReference type="GO" id="GO:0016020">
    <property type="term" value="C:membrane"/>
    <property type="evidence" value="ECO:0007669"/>
    <property type="project" value="UniProtKB-SubCell"/>
</dbReference>
<dbReference type="AlphaFoldDB" id="A0AAV9HRU1"/>
<dbReference type="Proteomes" id="UP001321749">
    <property type="component" value="Unassembled WGS sequence"/>
</dbReference>
<evidence type="ECO:0000256" key="4">
    <source>
        <dbReference type="ARBA" id="ARBA00023136"/>
    </source>
</evidence>
<feature type="transmembrane region" description="Helical" evidence="6">
    <location>
        <begin position="178"/>
        <end position="198"/>
    </location>
</feature>
<proteinExistence type="inferred from homology"/>
<comment type="subcellular location">
    <subcellularLocation>
        <location evidence="1">Membrane</location>
        <topology evidence="1">Multi-pass membrane protein</topology>
    </subcellularLocation>
</comment>
<evidence type="ECO:0000256" key="2">
    <source>
        <dbReference type="ARBA" id="ARBA00022692"/>
    </source>
</evidence>
<reference evidence="8" key="2">
    <citation type="submission" date="2023-06" db="EMBL/GenBank/DDBJ databases">
        <authorList>
            <consortium name="Lawrence Berkeley National Laboratory"/>
            <person name="Mondo S.J."/>
            <person name="Hensen N."/>
            <person name="Bonometti L."/>
            <person name="Westerberg I."/>
            <person name="Brannstrom I.O."/>
            <person name="Guillou S."/>
            <person name="Cros-Aarteil S."/>
            <person name="Calhoun S."/>
            <person name="Haridas S."/>
            <person name="Kuo A."/>
            <person name="Pangilinan J."/>
            <person name="Riley R."/>
            <person name="Labutti K."/>
            <person name="Andreopoulos B."/>
            <person name="Lipzen A."/>
            <person name="Chen C."/>
            <person name="Yanf M."/>
            <person name="Daum C."/>
            <person name="Ng V."/>
            <person name="Clum A."/>
            <person name="Steindorff A."/>
            <person name="Ohm R."/>
            <person name="Martin F."/>
            <person name="Silar P."/>
            <person name="Natvig D."/>
            <person name="Lalanne C."/>
            <person name="Gautier V."/>
            <person name="Ament-Velasquez S.L."/>
            <person name="Kruys A."/>
            <person name="Hutchinson M.I."/>
            <person name="Powell A.J."/>
            <person name="Barry K."/>
            <person name="Miller A.N."/>
            <person name="Grigoriev I.V."/>
            <person name="Debuchy R."/>
            <person name="Gladieux P."/>
            <person name="Thoren M.H."/>
            <person name="Johannesson H."/>
        </authorList>
    </citation>
    <scope>NUCLEOTIDE SEQUENCE</scope>
    <source>
        <strain evidence="8">PSN324</strain>
    </source>
</reference>
<evidence type="ECO:0000256" key="3">
    <source>
        <dbReference type="ARBA" id="ARBA00022989"/>
    </source>
</evidence>
<evidence type="ECO:0000256" key="5">
    <source>
        <dbReference type="ARBA" id="ARBA00038359"/>
    </source>
</evidence>
<evidence type="ECO:0000313" key="8">
    <source>
        <dbReference type="EMBL" id="KAK4463563.1"/>
    </source>
</evidence>
<feature type="domain" description="Rhodopsin" evidence="7">
    <location>
        <begin position="41"/>
        <end position="276"/>
    </location>
</feature>
<gene>
    <name evidence="8" type="ORF">QBC42DRAFT_324089</name>
</gene>
<reference evidence="8" key="1">
    <citation type="journal article" date="2023" name="Mol. Phylogenet. Evol.">
        <title>Genome-scale phylogeny and comparative genomics of the fungal order Sordariales.</title>
        <authorList>
            <person name="Hensen N."/>
            <person name="Bonometti L."/>
            <person name="Westerberg I."/>
            <person name="Brannstrom I.O."/>
            <person name="Guillou S."/>
            <person name="Cros-Aarteil S."/>
            <person name="Calhoun S."/>
            <person name="Haridas S."/>
            <person name="Kuo A."/>
            <person name="Mondo S."/>
            <person name="Pangilinan J."/>
            <person name="Riley R."/>
            <person name="LaButti K."/>
            <person name="Andreopoulos B."/>
            <person name="Lipzen A."/>
            <person name="Chen C."/>
            <person name="Yan M."/>
            <person name="Daum C."/>
            <person name="Ng V."/>
            <person name="Clum A."/>
            <person name="Steindorff A."/>
            <person name="Ohm R.A."/>
            <person name="Martin F."/>
            <person name="Silar P."/>
            <person name="Natvig D.O."/>
            <person name="Lalanne C."/>
            <person name="Gautier V."/>
            <person name="Ament-Velasquez S.L."/>
            <person name="Kruys A."/>
            <person name="Hutchinson M.I."/>
            <person name="Powell A.J."/>
            <person name="Barry K."/>
            <person name="Miller A.N."/>
            <person name="Grigoriev I.V."/>
            <person name="Debuchy R."/>
            <person name="Gladieux P."/>
            <person name="Hiltunen Thoren M."/>
            <person name="Johannesson H."/>
        </authorList>
    </citation>
    <scope>NUCLEOTIDE SEQUENCE</scope>
    <source>
        <strain evidence="8">PSN324</strain>
    </source>
</reference>
<feature type="transmembrane region" description="Helical" evidence="6">
    <location>
        <begin position="250"/>
        <end position="271"/>
    </location>
</feature>
<protein>
    <recommendedName>
        <fullName evidence="7">Rhodopsin domain-containing protein</fullName>
    </recommendedName>
</protein>
<dbReference type="EMBL" id="MU864958">
    <property type="protein sequence ID" value="KAK4463563.1"/>
    <property type="molecule type" value="Genomic_DNA"/>
</dbReference>
<feature type="transmembrane region" description="Helical" evidence="6">
    <location>
        <begin position="12"/>
        <end position="30"/>
    </location>
</feature>
<accession>A0AAV9HRU1</accession>
<comment type="similarity">
    <text evidence="5">Belongs to the SAT4 family.</text>
</comment>
<feature type="transmembrane region" description="Helical" evidence="6">
    <location>
        <begin position="51"/>
        <end position="75"/>
    </location>
</feature>
<sequence length="381" mass="41530">MAFWQYEDLSVVADRACWAMFASTSVVVGLRAYCRAHYGAAKGGGLGMDDLITFFCLAVFLVTCILITIGSQHGLGKHAKDLLPQEVAEAMKFNAIISSILIWTFSLPKFAIILTIQRILMPGIKTKIMFWVLALSSQACILVTSVWWFKQCDPIEKGWNPSVEGTCAPVSVMANLGYFTSAYSAFLDTFFALYPIPFIMRLNMPLKSRIAVSVALGLSVLACAVSIYKLCIFGQVFEILAVDPTYPVPFLDILGMAEGTILMICASLPSLGPLFRICHGKITSYSRSRGTTQLSGTLYEQEIVSQGGRGGWDNIKGHKLDSDVEGQSALNLRPSFDAIPLVTSHKDGFSEAKLEGIGIHKTVEVSVSSEHHLPRGPSPTL</sequence>
<feature type="transmembrane region" description="Helical" evidence="6">
    <location>
        <begin position="128"/>
        <end position="149"/>
    </location>
</feature>
<dbReference type="InterPro" id="IPR052337">
    <property type="entry name" value="SAT4-like"/>
</dbReference>
<evidence type="ECO:0000259" key="7">
    <source>
        <dbReference type="Pfam" id="PF20684"/>
    </source>
</evidence>
<dbReference type="Pfam" id="PF20684">
    <property type="entry name" value="Fung_rhodopsin"/>
    <property type="match status" value="1"/>
</dbReference>
<keyword evidence="2 6" id="KW-0812">Transmembrane</keyword>
<dbReference type="PANTHER" id="PTHR33048:SF155">
    <property type="entry name" value="INTEGRAL MEMBRANE PROTEIN"/>
    <property type="match status" value="1"/>
</dbReference>
<keyword evidence="9" id="KW-1185">Reference proteome</keyword>
<dbReference type="InterPro" id="IPR049326">
    <property type="entry name" value="Rhodopsin_dom_fungi"/>
</dbReference>
<feature type="transmembrane region" description="Helical" evidence="6">
    <location>
        <begin position="95"/>
        <end position="116"/>
    </location>
</feature>
<organism evidence="8 9">
    <name type="scientific">Cladorrhinum samala</name>
    <dbReference type="NCBI Taxonomy" id="585594"/>
    <lineage>
        <taxon>Eukaryota</taxon>
        <taxon>Fungi</taxon>
        <taxon>Dikarya</taxon>
        <taxon>Ascomycota</taxon>
        <taxon>Pezizomycotina</taxon>
        <taxon>Sordariomycetes</taxon>
        <taxon>Sordariomycetidae</taxon>
        <taxon>Sordariales</taxon>
        <taxon>Podosporaceae</taxon>
        <taxon>Cladorrhinum</taxon>
    </lineage>
</organism>
<evidence type="ECO:0000256" key="6">
    <source>
        <dbReference type="SAM" id="Phobius"/>
    </source>
</evidence>
<keyword evidence="4 6" id="KW-0472">Membrane</keyword>